<gene>
    <name evidence="1" type="ORF">ERS852381_01275</name>
</gene>
<accession>A0A174DHU5</accession>
<sequence length="88" mass="9826">MNVEQLEKMMGFAPGELEKATEAYEKDEWPKGHTIKLGRPSISDEPSVVLSARVGESVLDAFDAKAKRHGQTRTERLRELITLDAMIA</sequence>
<evidence type="ECO:0000313" key="2">
    <source>
        <dbReference type="Proteomes" id="UP000095468"/>
    </source>
</evidence>
<proteinExistence type="predicted"/>
<organism evidence="1 2">
    <name type="scientific">Collinsella aerofaciens</name>
    <dbReference type="NCBI Taxonomy" id="74426"/>
    <lineage>
        <taxon>Bacteria</taxon>
        <taxon>Bacillati</taxon>
        <taxon>Actinomycetota</taxon>
        <taxon>Coriobacteriia</taxon>
        <taxon>Coriobacteriales</taxon>
        <taxon>Coriobacteriaceae</taxon>
        <taxon>Collinsella</taxon>
    </lineage>
</organism>
<name>A0A174DHU5_9ACTN</name>
<dbReference type="EMBL" id="CYYP01000010">
    <property type="protein sequence ID" value="CUO24757.1"/>
    <property type="molecule type" value="Genomic_DNA"/>
</dbReference>
<dbReference type="GO" id="GO:0006355">
    <property type="term" value="P:regulation of DNA-templated transcription"/>
    <property type="evidence" value="ECO:0007669"/>
    <property type="project" value="InterPro"/>
</dbReference>
<protein>
    <submittedName>
        <fullName evidence="1">Uncharacterized protein</fullName>
    </submittedName>
</protein>
<evidence type="ECO:0000313" key="1">
    <source>
        <dbReference type="EMBL" id="CUO24757.1"/>
    </source>
</evidence>
<dbReference type="AlphaFoldDB" id="A0A174DHU5"/>
<dbReference type="RefSeq" id="WP_055286704.1">
    <property type="nucleotide sequence ID" value="NZ_CYYP01000010.1"/>
</dbReference>
<reference evidence="1 2" key="1">
    <citation type="submission" date="2015-09" db="EMBL/GenBank/DDBJ databases">
        <authorList>
            <consortium name="Pathogen Informatics"/>
        </authorList>
    </citation>
    <scope>NUCLEOTIDE SEQUENCE [LARGE SCALE GENOMIC DNA]</scope>
    <source>
        <strain evidence="1 2">2789STDY5608823</strain>
    </source>
</reference>
<dbReference type="Proteomes" id="UP000095468">
    <property type="component" value="Unassembled WGS sequence"/>
</dbReference>